<evidence type="ECO:0000313" key="3">
    <source>
        <dbReference type="EMBL" id="KAA6349469.1"/>
    </source>
</evidence>
<reference evidence="2 4" key="1">
    <citation type="submission" date="2019-03" db="EMBL/GenBank/DDBJ databases">
        <title>Single cell metagenomics reveals metabolic interactions within the superorganism composed of flagellate Streblomastix strix and complex community of Bacteroidetes bacteria on its surface.</title>
        <authorList>
            <person name="Treitli S.C."/>
            <person name="Kolisko M."/>
            <person name="Husnik F."/>
            <person name="Keeling P."/>
            <person name="Hampl V."/>
        </authorList>
    </citation>
    <scope>NUCLEOTIDE SEQUENCE [LARGE SCALE GENOMIC DNA]</scope>
    <source>
        <strain evidence="2">ST1C</strain>
    </source>
</reference>
<gene>
    <name evidence="3" type="ORF">EZS28_051932</name>
    <name evidence="2" type="ORF">EZS28_052013</name>
</gene>
<dbReference type="Proteomes" id="UP000324800">
    <property type="component" value="Unassembled WGS sequence"/>
</dbReference>
<dbReference type="AlphaFoldDB" id="A0A5J4SNT9"/>
<organism evidence="2 4">
    <name type="scientific">Streblomastix strix</name>
    <dbReference type="NCBI Taxonomy" id="222440"/>
    <lineage>
        <taxon>Eukaryota</taxon>
        <taxon>Metamonada</taxon>
        <taxon>Preaxostyla</taxon>
        <taxon>Oxymonadida</taxon>
        <taxon>Streblomastigidae</taxon>
        <taxon>Streblomastix</taxon>
    </lineage>
</organism>
<name>A0A5J4SNT9_9EUKA</name>
<dbReference type="EMBL" id="SNRW01039816">
    <property type="protein sequence ID" value="KAA6349469.1"/>
    <property type="molecule type" value="Genomic_DNA"/>
</dbReference>
<feature type="non-terminal residue" evidence="2">
    <location>
        <position position="111"/>
    </location>
</feature>
<feature type="region of interest" description="Disordered" evidence="1">
    <location>
        <begin position="25"/>
        <end position="111"/>
    </location>
</feature>
<proteinExistence type="predicted"/>
<evidence type="ECO:0000313" key="2">
    <source>
        <dbReference type="EMBL" id="KAA6347647.1"/>
    </source>
</evidence>
<feature type="non-terminal residue" evidence="2">
    <location>
        <position position="1"/>
    </location>
</feature>
<sequence length="111" mass="11687">DVPKYDKSTQCSEAVIFDVYQEAEKSAAQDGIRAKAAAKTKAAGKDEKEGQSEGSGAESGDEASESASQAQRTDYDETASFAGFNEKPDDTASLAGETNKHSRGDRDETAS</sequence>
<accession>A0A5J4SNT9</accession>
<evidence type="ECO:0000313" key="4">
    <source>
        <dbReference type="Proteomes" id="UP000324800"/>
    </source>
</evidence>
<dbReference type="EMBL" id="SNRW01039993">
    <property type="protein sequence ID" value="KAA6347647.1"/>
    <property type="molecule type" value="Genomic_DNA"/>
</dbReference>
<feature type="compositionally biased region" description="Basic and acidic residues" evidence="1">
    <location>
        <begin position="98"/>
        <end position="111"/>
    </location>
</feature>
<protein>
    <submittedName>
        <fullName evidence="2">Uncharacterized protein</fullName>
    </submittedName>
</protein>
<evidence type="ECO:0000256" key="1">
    <source>
        <dbReference type="SAM" id="MobiDB-lite"/>
    </source>
</evidence>
<comment type="caution">
    <text evidence="2">The sequence shown here is derived from an EMBL/GenBank/DDBJ whole genome shotgun (WGS) entry which is preliminary data.</text>
</comment>